<dbReference type="STRING" id="68895.RR42_m0224"/>
<proteinExistence type="predicted"/>
<dbReference type="KEGG" id="cbw:RR42_m0224"/>
<dbReference type="OrthoDB" id="8374021at2"/>
<dbReference type="Proteomes" id="UP000031843">
    <property type="component" value="Chromosome main"/>
</dbReference>
<dbReference type="InterPro" id="IPR027383">
    <property type="entry name" value="Znf_put"/>
</dbReference>
<keyword evidence="3" id="KW-1185">Reference proteome</keyword>
<gene>
    <name evidence="2" type="ORF">RR42_m0224</name>
</gene>
<dbReference type="Pfam" id="PF13490">
    <property type="entry name" value="zf-HC2"/>
    <property type="match status" value="1"/>
</dbReference>
<name>A0A0C4Y6E6_9BURK</name>
<dbReference type="AlphaFoldDB" id="A0A0C4Y6E6"/>
<protein>
    <recommendedName>
        <fullName evidence="1">Putative zinc-finger domain-containing protein</fullName>
    </recommendedName>
</protein>
<reference evidence="2 3" key="1">
    <citation type="journal article" date="2015" name="Genome Announc.">
        <title>Complete Genome Sequence of Cupriavidus basilensis 4G11, Isolated from the Oak Ridge Field Research Center Site.</title>
        <authorList>
            <person name="Ray J."/>
            <person name="Waters R.J."/>
            <person name="Skerker J.M."/>
            <person name="Kuehl J.V."/>
            <person name="Price M.N."/>
            <person name="Huang J."/>
            <person name="Chakraborty R."/>
            <person name="Arkin A.P."/>
            <person name="Deutschbauer A."/>
        </authorList>
    </citation>
    <scope>NUCLEOTIDE SEQUENCE [LARGE SCALE GENOMIC DNA]</scope>
    <source>
        <strain evidence="2">4G11</strain>
    </source>
</reference>
<organism evidence="2 3">
    <name type="scientific">Cupriavidus basilensis</name>
    <dbReference type="NCBI Taxonomy" id="68895"/>
    <lineage>
        <taxon>Bacteria</taxon>
        <taxon>Pseudomonadati</taxon>
        <taxon>Pseudomonadota</taxon>
        <taxon>Betaproteobacteria</taxon>
        <taxon>Burkholderiales</taxon>
        <taxon>Burkholderiaceae</taxon>
        <taxon>Cupriavidus</taxon>
    </lineage>
</organism>
<evidence type="ECO:0000313" key="3">
    <source>
        <dbReference type="Proteomes" id="UP000031843"/>
    </source>
</evidence>
<dbReference type="RefSeq" id="WP_043343035.1">
    <property type="nucleotide sequence ID" value="NZ_CP010536.1"/>
</dbReference>
<evidence type="ECO:0000259" key="1">
    <source>
        <dbReference type="Pfam" id="PF13490"/>
    </source>
</evidence>
<sequence>MPDTPSRRRLLPNCREIHHLTMESMDRPLSWFERVRMRGHMAICDACTNFSGQMRLMRSAMSRLGQEDEPPRDKP</sequence>
<feature type="domain" description="Putative zinc-finger" evidence="1">
    <location>
        <begin position="14"/>
        <end position="47"/>
    </location>
</feature>
<dbReference type="EMBL" id="CP010536">
    <property type="protein sequence ID" value="AJG17639.1"/>
    <property type="molecule type" value="Genomic_DNA"/>
</dbReference>
<accession>A0A0C4Y6E6</accession>
<evidence type="ECO:0000313" key="2">
    <source>
        <dbReference type="EMBL" id="AJG17639.1"/>
    </source>
</evidence>